<accession>A0A382S756</accession>
<protein>
    <recommendedName>
        <fullName evidence="3">Type II secretion system protein J</fullName>
    </recommendedName>
</protein>
<evidence type="ECO:0000313" key="2">
    <source>
        <dbReference type="EMBL" id="SVD04751.1"/>
    </source>
</evidence>
<reference evidence="2" key="1">
    <citation type="submission" date="2018-05" db="EMBL/GenBank/DDBJ databases">
        <authorList>
            <person name="Lanie J.A."/>
            <person name="Ng W.-L."/>
            <person name="Kazmierczak K.M."/>
            <person name="Andrzejewski T.M."/>
            <person name="Davidsen T.M."/>
            <person name="Wayne K.J."/>
            <person name="Tettelin H."/>
            <person name="Glass J.I."/>
            <person name="Rusch D."/>
            <person name="Podicherti R."/>
            <person name="Tsui H.-C.T."/>
            <person name="Winkler M.E."/>
        </authorList>
    </citation>
    <scope>NUCLEOTIDE SEQUENCE</scope>
</reference>
<evidence type="ECO:0008006" key="3">
    <source>
        <dbReference type="Google" id="ProtNLM"/>
    </source>
</evidence>
<dbReference type="EMBL" id="UINC01126339">
    <property type="protein sequence ID" value="SVD04751.1"/>
    <property type="molecule type" value="Genomic_DNA"/>
</dbReference>
<sequence>MTLAEILIGMAVTSIIMIAVFTSYTLVNNSYTQVTDRAKISSSGRDMVGMMMRDIRMAGFKFFGDNLVVDEMIPISITSSTDVCCDQIQIMHGDYNSTLTPKFQRYRITYFGEADASDEYFLLEKKMERWDGSTWDTIFPTDGSSGETIRDYLVDMEFVPINRKGIIITDDLLNDLSVNQEDKFVRAVDLRLTFRSKDEFYKTIPDSTSEAAKRRIIHALGNAARSLSSGTLDKFFRESVVITIHTRNIGLEQ</sequence>
<dbReference type="AlphaFoldDB" id="A0A382S756"/>
<proteinExistence type="predicted"/>
<keyword evidence="1" id="KW-1133">Transmembrane helix</keyword>
<organism evidence="2">
    <name type="scientific">marine metagenome</name>
    <dbReference type="NCBI Taxonomy" id="408172"/>
    <lineage>
        <taxon>unclassified sequences</taxon>
        <taxon>metagenomes</taxon>
        <taxon>ecological metagenomes</taxon>
    </lineage>
</organism>
<keyword evidence="1" id="KW-0812">Transmembrane</keyword>
<gene>
    <name evidence="2" type="ORF">METZ01_LOCUS357605</name>
</gene>
<name>A0A382S756_9ZZZZ</name>
<feature type="transmembrane region" description="Helical" evidence="1">
    <location>
        <begin position="6"/>
        <end position="27"/>
    </location>
</feature>
<keyword evidence="1" id="KW-0472">Membrane</keyword>
<evidence type="ECO:0000256" key="1">
    <source>
        <dbReference type="SAM" id="Phobius"/>
    </source>
</evidence>